<organism evidence="2 3">
    <name type="scientific">Spiroplasma clarkii</name>
    <dbReference type="NCBI Taxonomy" id="2139"/>
    <lineage>
        <taxon>Bacteria</taxon>
        <taxon>Bacillati</taxon>
        <taxon>Mycoplasmatota</taxon>
        <taxon>Mollicutes</taxon>
        <taxon>Entomoplasmatales</taxon>
        <taxon>Spiroplasmataceae</taxon>
        <taxon>Spiroplasma</taxon>
    </lineage>
</organism>
<reference evidence="2 3" key="1">
    <citation type="submission" date="2017-11" db="EMBL/GenBank/DDBJ databases">
        <title>Complete genome sequence of Spiroplasma clarkii CN-5 (DSM 19994).</title>
        <authorList>
            <person name="Tsai Y.-M."/>
            <person name="Chang A."/>
            <person name="Lo W.-S."/>
            <person name="Kuo C.-H."/>
        </authorList>
    </citation>
    <scope>NUCLEOTIDE SEQUENCE [LARGE SCALE GENOMIC DNA]</scope>
    <source>
        <strain evidence="2 3">CN-5</strain>
    </source>
</reference>
<dbReference type="RefSeq" id="WP_100254872.1">
    <property type="nucleotide sequence ID" value="NZ_CP024870.1"/>
</dbReference>
<protein>
    <recommendedName>
        <fullName evidence="4">Lipoprotein</fullName>
    </recommendedName>
</protein>
<evidence type="ECO:0000313" key="3">
    <source>
        <dbReference type="Proteomes" id="UP000231179"/>
    </source>
</evidence>
<dbReference type="EMBL" id="CP024870">
    <property type="protein sequence ID" value="ATX71332.1"/>
    <property type="molecule type" value="Genomic_DNA"/>
</dbReference>
<dbReference type="Proteomes" id="UP000231179">
    <property type="component" value="Chromosome"/>
</dbReference>
<evidence type="ECO:0000313" key="2">
    <source>
        <dbReference type="EMBL" id="ATX71332.1"/>
    </source>
</evidence>
<feature type="chain" id="PRO_5014662075" description="Lipoprotein" evidence="1">
    <location>
        <begin position="24"/>
        <end position="853"/>
    </location>
</feature>
<gene>
    <name evidence="2" type="ORF">SCLAR_v1c10320</name>
</gene>
<accession>A0A2K8KJ75</accession>
<sequence length="853" mass="98079">MKKLLLTLASVMMITSSSISVVACGTKNIPNLDNWNDDSTKYELFGETFNSKAEAVDYFVSQKTVVNKNESYKNEITLGNQDFTSISEMLNHIESKASITKVKTYKNPQMYLTDSLGSISADGVVNKEDIVNVYKDSNGNAVYSGSDEKSKTEVLNSYTNKIQSGFEADGLLFQSKEQLTAYYQNKFEGDEIKLDQKEYHKLGNLWYDKVTFEENLEKSIVKSVEYNNQVISEENKFNLSGFKVKDSDLDKILELEKKPGMYYLEANASDGGTLQIEGGNYQKTTQNVSELILDKNNWSLVSKSSSGLADEVFNTVSSNLVSALGSMSYYDGVTLTAGASLFNDFMETIEIYFDKLVKFFENQQNLGASKYGKQSYAKVVSKTRSDLKKSSLDFKEVLKKYQLDQEIEALWNGLTPLQEMEQNKKVIVALYNIRELLRSVDVASDDAQVMEEFMYNSLLSLNINYFGSDSKDTNHGEIELSDKWIEVVETAKSNGQVYEILDLLMDPNYLSSTNRNFLGDIYKIYSDYLVYAATSLEEVQYWAEKIYDIRDSLENVTEAFEELTKKLNKVLIWVDIAVTLINLIPGKTTENWEFVIPDTKNKVTYQRSSWFWDVKEFNPKNIIQTLEISKPKDTITYLYNEKYFTSYNDALYRLKRDIIDDLFADPSKVRYVSKYFDYIYDTDKNKLISLLIQQTDKKDAYSDGFGETFSNQSEAVNSAIRKIASQEYIAAFIYNFQGNYIYGYDYDEVYTRVVETVDLQGKAVEFTDYLSTNNFEKLENVDNDGYDLYKFFFNGKNYYFDNYNGAIVKYMQLNDFRNSLIQIDTSTYELNGIVFYNINQLTDYLLNNVKEVA</sequence>
<proteinExistence type="predicted"/>
<dbReference type="PROSITE" id="PS51257">
    <property type="entry name" value="PROKAR_LIPOPROTEIN"/>
    <property type="match status" value="1"/>
</dbReference>
<evidence type="ECO:0000256" key="1">
    <source>
        <dbReference type="SAM" id="SignalP"/>
    </source>
</evidence>
<feature type="signal peptide" evidence="1">
    <location>
        <begin position="1"/>
        <end position="23"/>
    </location>
</feature>
<name>A0A2K8KJ75_9MOLU</name>
<dbReference type="AlphaFoldDB" id="A0A2K8KJ75"/>
<keyword evidence="1" id="KW-0732">Signal</keyword>
<evidence type="ECO:0008006" key="4">
    <source>
        <dbReference type="Google" id="ProtNLM"/>
    </source>
</evidence>
<keyword evidence="3" id="KW-1185">Reference proteome</keyword>